<keyword evidence="1" id="KW-0472">Membrane</keyword>
<feature type="signal peptide" evidence="2">
    <location>
        <begin position="1"/>
        <end position="20"/>
    </location>
</feature>
<feature type="transmembrane region" description="Helical" evidence="1">
    <location>
        <begin position="166"/>
        <end position="189"/>
    </location>
</feature>
<feature type="transmembrane region" description="Helical" evidence="1">
    <location>
        <begin position="221"/>
        <end position="246"/>
    </location>
</feature>
<sequence>MIFAILFLLLALILSGGSYSKSVKWNLYDSGTDYGTGGKTYKLYAYQTLWGRYDAFKGNGDTVYSQAYRLINFRVKWNLYDSGTDYGIGGKTYKLYAYQTLWGRYDAYKGNGDTVYSQAYRLINFRDEWRRLPRTMVLSSIGTGAGSFAVLLVAVFLSILKKKDMFVISCWILSSLLATIAGFCLAYAMNKYSTHYRSMLDPTFYEPNAFYPDEDNLSSGFFMALMACSFFFISSMMDIINIVVFIKTMHSEGRLAVSKVKPKSEIIVNEVVEINNQDIV</sequence>
<reference evidence="3" key="1">
    <citation type="submission" date="2018-11" db="EMBL/GenBank/DDBJ databases">
        <authorList>
            <person name="Alioto T."/>
            <person name="Alioto T."/>
        </authorList>
    </citation>
    <scope>NUCLEOTIDE SEQUENCE</scope>
</reference>
<evidence type="ECO:0000313" key="4">
    <source>
        <dbReference type="Proteomes" id="UP000596742"/>
    </source>
</evidence>
<keyword evidence="1" id="KW-1133">Transmembrane helix</keyword>
<dbReference type="AlphaFoldDB" id="A0A8B6FBC8"/>
<keyword evidence="1" id="KW-0812">Transmembrane</keyword>
<dbReference type="Proteomes" id="UP000596742">
    <property type="component" value="Unassembled WGS sequence"/>
</dbReference>
<evidence type="ECO:0000256" key="2">
    <source>
        <dbReference type="SAM" id="SignalP"/>
    </source>
</evidence>
<feature type="transmembrane region" description="Helical" evidence="1">
    <location>
        <begin position="136"/>
        <end position="159"/>
    </location>
</feature>
<gene>
    <name evidence="3" type="ORF">MGAL_10B060964</name>
</gene>
<name>A0A8B6FBC8_MYTGA</name>
<comment type="caution">
    <text evidence="3">The sequence shown here is derived from an EMBL/GenBank/DDBJ whole genome shotgun (WGS) entry which is preliminary data.</text>
</comment>
<evidence type="ECO:0000313" key="3">
    <source>
        <dbReference type="EMBL" id="VDI45572.1"/>
    </source>
</evidence>
<dbReference type="Gene3D" id="1.20.140.150">
    <property type="match status" value="1"/>
</dbReference>
<dbReference type="EMBL" id="UYJE01006379">
    <property type="protein sequence ID" value="VDI45572.1"/>
    <property type="molecule type" value="Genomic_DNA"/>
</dbReference>
<accession>A0A8B6FBC8</accession>
<evidence type="ECO:0000256" key="1">
    <source>
        <dbReference type="SAM" id="Phobius"/>
    </source>
</evidence>
<protein>
    <submittedName>
        <fullName evidence="3">Uncharacterized protein</fullName>
    </submittedName>
</protein>
<feature type="chain" id="PRO_5032501497" evidence="2">
    <location>
        <begin position="21"/>
        <end position="280"/>
    </location>
</feature>
<keyword evidence="4" id="KW-1185">Reference proteome</keyword>
<proteinExistence type="predicted"/>
<organism evidence="3 4">
    <name type="scientific">Mytilus galloprovincialis</name>
    <name type="common">Mediterranean mussel</name>
    <dbReference type="NCBI Taxonomy" id="29158"/>
    <lineage>
        <taxon>Eukaryota</taxon>
        <taxon>Metazoa</taxon>
        <taxon>Spiralia</taxon>
        <taxon>Lophotrochozoa</taxon>
        <taxon>Mollusca</taxon>
        <taxon>Bivalvia</taxon>
        <taxon>Autobranchia</taxon>
        <taxon>Pteriomorphia</taxon>
        <taxon>Mytilida</taxon>
        <taxon>Mytiloidea</taxon>
        <taxon>Mytilidae</taxon>
        <taxon>Mytilinae</taxon>
        <taxon>Mytilus</taxon>
    </lineage>
</organism>
<keyword evidence="2" id="KW-0732">Signal</keyword>